<evidence type="ECO:0000256" key="1">
    <source>
        <dbReference type="SAM" id="MobiDB-lite"/>
    </source>
</evidence>
<dbReference type="EMBL" id="CAJGYO010000002">
    <property type="protein sequence ID" value="CAD6213680.1"/>
    <property type="molecule type" value="Genomic_DNA"/>
</dbReference>
<proteinExistence type="predicted"/>
<gene>
    <name evidence="2" type="ORF">NCGR_LOCUS9198</name>
</gene>
<evidence type="ECO:0000313" key="3">
    <source>
        <dbReference type="Proteomes" id="UP000604825"/>
    </source>
</evidence>
<feature type="compositionally biased region" description="Polar residues" evidence="1">
    <location>
        <begin position="84"/>
        <end position="93"/>
    </location>
</feature>
<evidence type="ECO:0000313" key="2">
    <source>
        <dbReference type="EMBL" id="CAD6213680.1"/>
    </source>
</evidence>
<organism evidence="2 3">
    <name type="scientific">Miscanthus lutarioriparius</name>
    <dbReference type="NCBI Taxonomy" id="422564"/>
    <lineage>
        <taxon>Eukaryota</taxon>
        <taxon>Viridiplantae</taxon>
        <taxon>Streptophyta</taxon>
        <taxon>Embryophyta</taxon>
        <taxon>Tracheophyta</taxon>
        <taxon>Spermatophyta</taxon>
        <taxon>Magnoliopsida</taxon>
        <taxon>Liliopsida</taxon>
        <taxon>Poales</taxon>
        <taxon>Poaceae</taxon>
        <taxon>PACMAD clade</taxon>
        <taxon>Panicoideae</taxon>
        <taxon>Andropogonodae</taxon>
        <taxon>Andropogoneae</taxon>
        <taxon>Saccharinae</taxon>
        <taxon>Miscanthus</taxon>
    </lineage>
</organism>
<name>A0A811MWN7_9POAL</name>
<keyword evidence="3" id="KW-1185">Reference proteome</keyword>
<comment type="caution">
    <text evidence="2">The sequence shown here is derived from an EMBL/GenBank/DDBJ whole genome shotgun (WGS) entry which is preliminary data.</text>
</comment>
<sequence length="173" mass="19728">MDLFLVLYKEDEYKNRGLTLLQVISNGTGRAHACEAGLIRESDAHLDGLPVVGIHPLPSDEPLRPEQPHGADLLHRGARVHLHTQNISNPQPTSKRRHRTVTRRREGKGCGMKRRRGRWRVDKVIYNFDPSLSPDCSFKASIHDYQYLANQKKLHASTLILKVCLDLNVVQRK</sequence>
<reference evidence="2" key="1">
    <citation type="submission" date="2020-10" db="EMBL/GenBank/DDBJ databases">
        <authorList>
            <person name="Han B."/>
            <person name="Lu T."/>
            <person name="Zhao Q."/>
            <person name="Huang X."/>
            <person name="Zhao Y."/>
        </authorList>
    </citation>
    <scope>NUCLEOTIDE SEQUENCE</scope>
</reference>
<accession>A0A811MWN7</accession>
<dbReference type="AlphaFoldDB" id="A0A811MWN7"/>
<dbReference type="Proteomes" id="UP000604825">
    <property type="component" value="Unassembled WGS sequence"/>
</dbReference>
<feature type="region of interest" description="Disordered" evidence="1">
    <location>
        <begin position="84"/>
        <end position="113"/>
    </location>
</feature>
<protein>
    <submittedName>
        <fullName evidence="2">Uncharacterized protein</fullName>
    </submittedName>
</protein>